<feature type="transmembrane region" description="Helical" evidence="6">
    <location>
        <begin position="664"/>
        <end position="687"/>
    </location>
</feature>
<evidence type="ECO:0000256" key="2">
    <source>
        <dbReference type="ARBA" id="ARBA00022692"/>
    </source>
</evidence>
<evidence type="ECO:0000256" key="6">
    <source>
        <dbReference type="SAM" id="Phobius"/>
    </source>
</evidence>
<dbReference type="InterPro" id="IPR051328">
    <property type="entry name" value="T7SS_ABC-Transporter"/>
</dbReference>
<dbReference type="AlphaFoldDB" id="A0A0L6TYB9"/>
<feature type="region of interest" description="Disordered" evidence="5">
    <location>
        <begin position="381"/>
        <end position="410"/>
    </location>
</feature>
<dbReference type="EMBL" id="LGYO01000033">
    <property type="protein sequence ID" value="KNZ41269.1"/>
    <property type="molecule type" value="Genomic_DNA"/>
</dbReference>
<keyword evidence="4 6" id="KW-0472">Membrane</keyword>
<keyword evidence="8" id="KW-1185">Reference proteome</keyword>
<evidence type="ECO:0008006" key="9">
    <source>
        <dbReference type="Google" id="ProtNLM"/>
    </source>
</evidence>
<feature type="transmembrane region" description="Helical" evidence="6">
    <location>
        <begin position="638"/>
        <end position="658"/>
    </location>
</feature>
<dbReference type="RefSeq" id="WP_050740876.1">
    <property type="nucleotide sequence ID" value="NZ_LGYO01000033.1"/>
</dbReference>
<dbReference type="InterPro" id="IPR017501">
    <property type="entry name" value="Phage_infect_YhgE_C"/>
</dbReference>
<evidence type="ECO:0000256" key="4">
    <source>
        <dbReference type="ARBA" id="ARBA00023136"/>
    </source>
</evidence>
<gene>
    <name evidence="7" type="ORF">AKG39_13245</name>
</gene>
<accession>A0A0L6TYB9</accession>
<feature type="transmembrane region" description="Helical" evidence="6">
    <location>
        <begin position="597"/>
        <end position="617"/>
    </location>
</feature>
<dbReference type="STRING" id="52689.AKG39_13245"/>
<dbReference type="Gene3D" id="1.10.287.950">
    <property type="entry name" value="Methyl-accepting chemotaxis protein"/>
    <property type="match status" value="1"/>
</dbReference>
<proteinExistence type="predicted"/>
<evidence type="ECO:0000313" key="7">
    <source>
        <dbReference type="EMBL" id="KNZ41269.1"/>
    </source>
</evidence>
<evidence type="ECO:0000256" key="1">
    <source>
        <dbReference type="ARBA" id="ARBA00004141"/>
    </source>
</evidence>
<reference evidence="8" key="1">
    <citation type="submission" date="2015-07" db="EMBL/GenBank/DDBJ databases">
        <title>Draft genome sequence of Acetobacterium bakii DSM 8293, a potential psychrophilic chemical producer through syngas fermentation.</title>
        <authorList>
            <person name="Song Y."/>
            <person name="Hwang S."/>
            <person name="Cho B.-K."/>
        </authorList>
    </citation>
    <scope>NUCLEOTIDE SEQUENCE [LARGE SCALE GENOMIC DNA]</scope>
    <source>
        <strain evidence="8">DSM 8239</strain>
    </source>
</reference>
<dbReference type="PANTHER" id="PTHR43077">
    <property type="entry name" value="TRANSPORT PERMEASE YVFS-RELATED"/>
    <property type="match status" value="1"/>
</dbReference>
<dbReference type="Gene3D" id="3.40.1710.10">
    <property type="entry name" value="abc type-2 transporter like domain"/>
    <property type="match status" value="1"/>
</dbReference>
<evidence type="ECO:0000256" key="3">
    <source>
        <dbReference type="ARBA" id="ARBA00022989"/>
    </source>
</evidence>
<dbReference type="Proteomes" id="UP000036873">
    <property type="component" value="Unassembled WGS sequence"/>
</dbReference>
<name>A0A0L6TYB9_9FIRM</name>
<protein>
    <recommendedName>
        <fullName evidence="9">DUF3533 domain-containing protein</fullName>
    </recommendedName>
</protein>
<dbReference type="InterPro" id="IPR023908">
    <property type="entry name" value="xxxLxxG_rpt"/>
</dbReference>
<feature type="compositionally biased region" description="Polar residues" evidence="5">
    <location>
        <begin position="393"/>
        <end position="410"/>
    </location>
</feature>
<dbReference type="OrthoDB" id="9811483at2"/>
<evidence type="ECO:0000256" key="5">
    <source>
        <dbReference type="SAM" id="MobiDB-lite"/>
    </source>
</evidence>
<comment type="subcellular location">
    <subcellularLocation>
        <location evidence="1">Membrane</location>
        <topology evidence="1">Multi-pass membrane protein</topology>
    </subcellularLocation>
</comment>
<dbReference type="NCBIfam" id="TIGR03062">
    <property type="entry name" value="pip_yhgE_Cterm"/>
    <property type="match status" value="1"/>
</dbReference>
<dbReference type="NCBIfam" id="TIGR03057">
    <property type="entry name" value="xxxLxxG_by_4"/>
    <property type="match status" value="4"/>
</dbReference>
<feature type="transmembrane region" description="Helical" evidence="6">
    <location>
        <begin position="12"/>
        <end position="38"/>
    </location>
</feature>
<feature type="transmembrane region" description="Helical" evidence="6">
    <location>
        <begin position="752"/>
        <end position="776"/>
    </location>
</feature>
<keyword evidence="2 6" id="KW-0812">Transmembrane</keyword>
<sequence length="796" mass="84496">MLKNEFQNLKDNKFLIVLIIVLSLVPTLYTTIFLSSVWDPYSKLSQLPVALVNEDKAYSYENNTLNIGAELTKTLKDEQPLDFQSVDSQTAQNGLKNGDYYMVVTVPEDFSKNASTLMDSDPQPMVLAYEINPGENLFASKIGVTAATAIKNSVSDKVTRTYTEVIFNQLSALKTGMKQAADGATAINDGSEQLENGNQQITANLTKLSDSSLTFSDGAKTFSVGLSQYTAGVGQLNQGLQQLNSQLPTLTSGISQIQSGTSQLNTGIGQYTAGVARLANGGQELSAFSDSLNAGIISEANGINQIKAVNDQLLTSLAQNPLQAGTTDFSGINDSAIAIQTNTASIQNDLGSLDAVIETLKTSEDPQTQTQANTLASLRSSLADSSNSIDDSVSTIQEQSNSSPETAATGNTQQLIQTLTAMNQGLEQLQQGMNDENAGLISGAEQYTNGVNSVAAGLQALNDQSETLMSGSGELTGAMNQLNNQIPLLTSGVVKLADGSSLLSASSNQLISGASQLANGAQQISSGSSQLATGSQTLGNGIVALKDGSQLLAGKMSDGAEALAAVNTDDDNIEMFVSPTTADEESFSTVNNNGTSMAPYIISVALYLGAMAFCLFYPLYDKKDKPKNGIKYWLSKSFILFTVSTLQSIIAITALMAINRLSPINVAASFFIAWITSLCFMSFTSFLKVTLDEAGSFIALIFLILQLSGSGGVYPIELSNSFFQIIHPYLPMTYTIEALKQTLSIGDIGSGIGQYIFVLLCIIMVFALLTGLSYVYRTKKDLTQSGAQLKSQSNLY</sequence>
<feature type="compositionally biased region" description="Low complexity" evidence="5">
    <location>
        <begin position="381"/>
        <end position="392"/>
    </location>
</feature>
<dbReference type="InterPro" id="IPR017500">
    <property type="entry name" value="Phage_infect_YhgE_N"/>
</dbReference>
<organism evidence="7 8">
    <name type="scientific">Acetobacterium bakii</name>
    <dbReference type="NCBI Taxonomy" id="52689"/>
    <lineage>
        <taxon>Bacteria</taxon>
        <taxon>Bacillati</taxon>
        <taxon>Bacillota</taxon>
        <taxon>Clostridia</taxon>
        <taxon>Eubacteriales</taxon>
        <taxon>Eubacteriaceae</taxon>
        <taxon>Acetobacterium</taxon>
    </lineage>
</organism>
<feature type="transmembrane region" description="Helical" evidence="6">
    <location>
        <begin position="694"/>
        <end position="714"/>
    </location>
</feature>
<dbReference type="GO" id="GO:0016020">
    <property type="term" value="C:membrane"/>
    <property type="evidence" value="ECO:0007669"/>
    <property type="project" value="UniProtKB-SubCell"/>
</dbReference>
<comment type="caution">
    <text evidence="7">The sequence shown here is derived from an EMBL/GenBank/DDBJ whole genome shotgun (WGS) entry which is preliminary data.</text>
</comment>
<dbReference type="NCBIfam" id="TIGR03061">
    <property type="entry name" value="pip_yhgE_Nterm"/>
    <property type="match status" value="1"/>
</dbReference>
<dbReference type="PANTHER" id="PTHR43077:SF5">
    <property type="entry name" value="PHAGE INFECTION PROTEIN"/>
    <property type="match status" value="1"/>
</dbReference>
<evidence type="ECO:0000313" key="8">
    <source>
        <dbReference type="Proteomes" id="UP000036873"/>
    </source>
</evidence>
<keyword evidence="3 6" id="KW-1133">Transmembrane helix</keyword>
<dbReference type="PATRIC" id="fig|52689.4.peg.2016"/>